<proteinExistence type="predicted"/>
<gene>
    <name evidence="2" type="ORF">QC762_309760</name>
</gene>
<dbReference type="EMBL" id="JAFFHA010000005">
    <property type="protein sequence ID" value="KAK4656262.1"/>
    <property type="molecule type" value="Genomic_DNA"/>
</dbReference>
<evidence type="ECO:0000259" key="1">
    <source>
        <dbReference type="PROSITE" id="PS50011"/>
    </source>
</evidence>
<dbReference type="InterPro" id="IPR000719">
    <property type="entry name" value="Prot_kinase_dom"/>
</dbReference>
<reference evidence="2 3" key="1">
    <citation type="journal article" date="2023" name="bioRxiv">
        <title>High-quality genome assemblies of four members of thePodospora anserinaspecies complex.</title>
        <authorList>
            <person name="Ament-Velasquez S.L."/>
            <person name="Vogan A.A."/>
            <person name="Wallerman O."/>
            <person name="Hartmann F."/>
            <person name="Gautier V."/>
            <person name="Silar P."/>
            <person name="Giraud T."/>
            <person name="Johannesson H."/>
        </authorList>
    </citation>
    <scope>NUCLEOTIDE SEQUENCE [LARGE SCALE GENOMIC DNA]</scope>
    <source>
        <strain evidence="2 3">CBS 415.72m</strain>
    </source>
</reference>
<sequence>MAEVANIVAGVFQLIPLCNAGFVLIKDVVQLEQKLSEQRIRIQNHQNNFRSWCEIWGPSETRERKFKHYAQDNPVSAKAVLRQLALNSRLFFDIKGLDRYGFEIKKLIPTDHRIQHLDDFHFETNADLDPQNINRFETKCNTNLLVMRRIQFLLVSGGKGVDELIVRFREFNEVLWGYGQPLELARLNKGIYDNLNQLTGDQLNKLLAAYTRESETSRDSVGAGNYRSLAKMVNLRAHAIQGAPGRPHVFGASSFHMTDNYRVDSRGTFTMALLYDYPKKGDHRVALIEWAQNAQISGKRREIEKLALLLNVPKPDEMSMLDSYGILDDLQRTNRLGFVLKPPINIRTNLPQPLPPGAISERRMPINLRQLIKTRDGLDLGVRFDIAKKLVDAVHMMHAVDWAHKYVAPSHFKPDAANRLHRNIRPNNILFFPLGSIGDESSTQAAHRVFDLSSPFIAGYSNGAASGINLKLDYYEHPARRNDPQIAYRRLYDLYSLGCVLLELALWTTIDKQIEHDPGSREASYKVIRALSLKPTLDRMVGKIFADVIRDCIALGEKSSLENPAKFGTEIASRLAQCVA</sequence>
<accession>A0ABR0GKI9</accession>
<evidence type="ECO:0000313" key="3">
    <source>
        <dbReference type="Proteomes" id="UP001323405"/>
    </source>
</evidence>
<keyword evidence="3" id="KW-1185">Reference proteome</keyword>
<dbReference type="Proteomes" id="UP001323405">
    <property type="component" value="Unassembled WGS sequence"/>
</dbReference>
<organism evidence="2 3">
    <name type="scientific">Podospora pseudocomata</name>
    <dbReference type="NCBI Taxonomy" id="2093779"/>
    <lineage>
        <taxon>Eukaryota</taxon>
        <taxon>Fungi</taxon>
        <taxon>Dikarya</taxon>
        <taxon>Ascomycota</taxon>
        <taxon>Pezizomycotina</taxon>
        <taxon>Sordariomycetes</taxon>
        <taxon>Sordariomycetidae</taxon>
        <taxon>Sordariales</taxon>
        <taxon>Podosporaceae</taxon>
        <taxon>Podospora</taxon>
    </lineage>
</organism>
<feature type="domain" description="Protein kinase" evidence="1">
    <location>
        <begin position="215"/>
        <end position="580"/>
    </location>
</feature>
<name>A0ABR0GKI9_9PEZI</name>
<comment type="caution">
    <text evidence="2">The sequence shown here is derived from an EMBL/GenBank/DDBJ whole genome shotgun (WGS) entry which is preliminary data.</text>
</comment>
<evidence type="ECO:0000313" key="2">
    <source>
        <dbReference type="EMBL" id="KAK4656262.1"/>
    </source>
</evidence>
<dbReference type="SUPFAM" id="SSF56112">
    <property type="entry name" value="Protein kinase-like (PK-like)"/>
    <property type="match status" value="1"/>
</dbReference>
<dbReference type="Gene3D" id="1.20.120.1020">
    <property type="entry name" value="Prion-inhibition and propagation, HeLo domain"/>
    <property type="match status" value="1"/>
</dbReference>
<dbReference type="PANTHER" id="PTHR37542">
    <property type="entry name" value="HELO DOMAIN-CONTAINING PROTEIN-RELATED"/>
    <property type="match status" value="1"/>
</dbReference>
<dbReference type="PANTHER" id="PTHR37542:SF3">
    <property type="entry name" value="PRION-INHIBITION AND PROPAGATION HELO DOMAIN-CONTAINING PROTEIN"/>
    <property type="match status" value="1"/>
</dbReference>
<dbReference type="Gene3D" id="1.10.510.10">
    <property type="entry name" value="Transferase(Phosphotransferase) domain 1"/>
    <property type="match status" value="1"/>
</dbReference>
<dbReference type="InterPro" id="IPR011009">
    <property type="entry name" value="Kinase-like_dom_sf"/>
</dbReference>
<dbReference type="GeneID" id="87909180"/>
<dbReference type="InterPro" id="IPR038305">
    <property type="entry name" value="HeLo_sf"/>
</dbReference>
<dbReference type="RefSeq" id="XP_062745237.1">
    <property type="nucleotide sequence ID" value="XM_062889273.1"/>
</dbReference>
<dbReference type="PROSITE" id="PS50011">
    <property type="entry name" value="PROTEIN_KINASE_DOM"/>
    <property type="match status" value="1"/>
</dbReference>
<protein>
    <recommendedName>
        <fullName evidence="1">Protein kinase domain-containing protein</fullName>
    </recommendedName>
</protein>